<proteinExistence type="predicted"/>
<organism evidence="1">
    <name type="scientific">viral metagenome</name>
    <dbReference type="NCBI Taxonomy" id="1070528"/>
    <lineage>
        <taxon>unclassified sequences</taxon>
        <taxon>metagenomes</taxon>
        <taxon>organismal metagenomes</taxon>
    </lineage>
</organism>
<evidence type="ECO:0000313" key="1">
    <source>
        <dbReference type="EMBL" id="QHU00339.1"/>
    </source>
</evidence>
<reference evidence="1" key="1">
    <citation type="journal article" date="2020" name="Nature">
        <title>Giant virus diversity and host interactions through global metagenomics.</title>
        <authorList>
            <person name="Schulz F."/>
            <person name="Roux S."/>
            <person name="Paez-Espino D."/>
            <person name="Jungbluth S."/>
            <person name="Walsh D.A."/>
            <person name="Denef V.J."/>
            <person name="McMahon K.D."/>
            <person name="Konstantinidis K.T."/>
            <person name="Eloe-Fadrosh E.A."/>
            <person name="Kyrpides N.C."/>
            <person name="Woyke T."/>
        </authorList>
    </citation>
    <scope>NUCLEOTIDE SEQUENCE</scope>
    <source>
        <strain evidence="1">GVMAG-M-3300025860-12</strain>
    </source>
</reference>
<accession>A0A6C0J3U7</accession>
<name>A0A6C0J3U7_9ZZZZ</name>
<dbReference type="EMBL" id="MN740326">
    <property type="protein sequence ID" value="QHU00339.1"/>
    <property type="molecule type" value="Genomic_DNA"/>
</dbReference>
<sequence>MENLPIKAYDPNSVWLNNISHDSRIDYFFTQRKIIEYDEKLDEKTLERKKKKKSVTINFLAINLPNNQFKNISNLIVDIEIWGESKYHYTGSLTNKIGDFPSLLLKLDNDKELFIKLIYRDKEKMLKSFIKFIPILKRYQSIPE</sequence>
<dbReference type="AlphaFoldDB" id="A0A6C0J3U7"/>
<protein>
    <submittedName>
        <fullName evidence="1">Uncharacterized protein</fullName>
    </submittedName>
</protein>